<dbReference type="CDD" id="cd03230">
    <property type="entry name" value="ABC_DR_subfamily_A"/>
    <property type="match status" value="1"/>
</dbReference>
<reference evidence="5 6" key="1">
    <citation type="submission" date="2011-10" db="EMBL/GenBank/DDBJ databases">
        <title>The Genome Sequence of Actinomyces graevenitzii C83.</title>
        <authorList>
            <consortium name="The Broad Institute Genome Sequencing Platform"/>
            <consortium name="The Broad Institute Genome Sequencing Center for Infectious Disease"/>
            <person name="Earl A."/>
            <person name="Ward D."/>
            <person name="Feldgarden M."/>
            <person name="Gevers D."/>
            <person name="Sibley C.D."/>
            <person name="Field T.R."/>
            <person name="Grinwis M."/>
            <person name="Eshaghurshan C.S."/>
            <person name="Surette M.G."/>
            <person name="Young S.K."/>
            <person name="Zeng Q."/>
            <person name="Gargeya S."/>
            <person name="Fitzgerald M."/>
            <person name="Haas B."/>
            <person name="Abouelleil A."/>
            <person name="Alvarado L."/>
            <person name="Arachchi H.M."/>
            <person name="Berlin A."/>
            <person name="Brown A."/>
            <person name="Chapman S.B."/>
            <person name="Chen Z."/>
            <person name="Dunbar C."/>
            <person name="Freedman E."/>
            <person name="Gearin G."/>
            <person name="Goldberg J."/>
            <person name="Griggs A."/>
            <person name="Gujja S."/>
            <person name="Heiman D."/>
            <person name="Howarth C."/>
            <person name="Larson L."/>
            <person name="Lui A."/>
            <person name="MacDonald P.J.P."/>
            <person name="Montmayeur A."/>
            <person name="Murphy C."/>
            <person name="Neiman D."/>
            <person name="Pearson M."/>
            <person name="Priest M."/>
            <person name="Roberts A."/>
            <person name="Saif S."/>
            <person name="Shea T."/>
            <person name="Shenoy N."/>
            <person name="Sisk P."/>
            <person name="Stolte C."/>
            <person name="Sykes S."/>
            <person name="Wortman J."/>
            <person name="Nusbaum C."/>
            <person name="Birren B."/>
        </authorList>
    </citation>
    <scope>NUCLEOTIDE SEQUENCE [LARGE SCALE GENOMIC DNA]</scope>
    <source>
        <strain evidence="5 6">C83</strain>
    </source>
</reference>
<dbReference type="PANTHER" id="PTHR42939:SF1">
    <property type="entry name" value="ABC TRANSPORTER ATP-BINDING PROTEIN ALBC-RELATED"/>
    <property type="match status" value="1"/>
</dbReference>
<keyword evidence="1" id="KW-0813">Transport</keyword>
<evidence type="ECO:0000313" key="6">
    <source>
        <dbReference type="Proteomes" id="UP000003822"/>
    </source>
</evidence>
<dbReference type="InterPro" id="IPR003439">
    <property type="entry name" value="ABC_transporter-like_ATP-bd"/>
</dbReference>
<dbReference type="eggNOG" id="COG1131">
    <property type="taxonomic scope" value="Bacteria"/>
</dbReference>
<accession>G9PFZ1</accession>
<dbReference type="GO" id="GO:0005524">
    <property type="term" value="F:ATP binding"/>
    <property type="evidence" value="ECO:0007669"/>
    <property type="project" value="UniProtKB-KW"/>
</dbReference>
<dbReference type="PATRIC" id="fig|435830.3.peg.1110"/>
<evidence type="ECO:0000259" key="4">
    <source>
        <dbReference type="PROSITE" id="PS50893"/>
    </source>
</evidence>
<gene>
    <name evidence="5" type="ORF">HMPREF0045_01144</name>
</gene>
<dbReference type="SMART" id="SM00382">
    <property type="entry name" value="AAA"/>
    <property type="match status" value="1"/>
</dbReference>
<dbReference type="OrthoDB" id="9804819at2"/>
<dbReference type="Proteomes" id="UP000003822">
    <property type="component" value="Unassembled WGS sequence"/>
</dbReference>
<dbReference type="Gene3D" id="3.40.50.300">
    <property type="entry name" value="P-loop containing nucleotide triphosphate hydrolases"/>
    <property type="match status" value="1"/>
</dbReference>
<dbReference type="HOGENOM" id="CLU_000604_1_2_11"/>
<dbReference type="AlphaFoldDB" id="G9PFZ1"/>
<dbReference type="InterPro" id="IPR003593">
    <property type="entry name" value="AAA+_ATPase"/>
</dbReference>
<dbReference type="STRING" id="435830.HMPREF0045_01144"/>
<dbReference type="InterPro" id="IPR027417">
    <property type="entry name" value="P-loop_NTPase"/>
</dbReference>
<proteinExistence type="predicted"/>
<evidence type="ECO:0000313" key="5">
    <source>
        <dbReference type="EMBL" id="EHM88033.1"/>
    </source>
</evidence>
<evidence type="ECO:0000256" key="2">
    <source>
        <dbReference type="ARBA" id="ARBA00022741"/>
    </source>
</evidence>
<dbReference type="PANTHER" id="PTHR42939">
    <property type="entry name" value="ABC TRANSPORTER ATP-BINDING PROTEIN ALBC-RELATED"/>
    <property type="match status" value="1"/>
</dbReference>
<keyword evidence="6" id="KW-1185">Reference proteome</keyword>
<protein>
    <recommendedName>
        <fullName evidence="4">ABC transporter domain-containing protein</fullName>
    </recommendedName>
</protein>
<dbReference type="Pfam" id="PF00005">
    <property type="entry name" value="ABC_tran"/>
    <property type="match status" value="1"/>
</dbReference>
<evidence type="ECO:0000256" key="1">
    <source>
        <dbReference type="ARBA" id="ARBA00022448"/>
    </source>
</evidence>
<comment type="caution">
    <text evidence="5">The sequence shown here is derived from an EMBL/GenBank/DDBJ whole genome shotgun (WGS) entry which is preliminary data.</text>
</comment>
<dbReference type="PROSITE" id="PS50893">
    <property type="entry name" value="ABC_TRANSPORTER_2"/>
    <property type="match status" value="1"/>
</dbReference>
<sequence length="227" mass="24803">MNAVINAHGLQVAYGKHVALNLEDFRIDSQAGVVGLFGPNGAGKTTLLRTLVGDIAKFKGSLQVPNRTDISYLPDEPFLYPWLSVGQCVELFTARHSDFRVDVFEEFLAGAAFSASSKVRSLSKGMSERLHLALIMSRAPKLYVLDEPLAGVDPLARDYLLELIRTLRSPEAPLLLSTHLINGVDSIFNEIVLISDGRLLTHDSADNLRALGDGDLELAYKRSVSGR</sequence>
<evidence type="ECO:0000256" key="3">
    <source>
        <dbReference type="ARBA" id="ARBA00022840"/>
    </source>
</evidence>
<feature type="domain" description="ABC transporter" evidence="4">
    <location>
        <begin position="5"/>
        <end position="221"/>
    </location>
</feature>
<dbReference type="InterPro" id="IPR051782">
    <property type="entry name" value="ABC_Transporter_VariousFunc"/>
</dbReference>
<dbReference type="GO" id="GO:0016887">
    <property type="term" value="F:ATP hydrolysis activity"/>
    <property type="evidence" value="ECO:0007669"/>
    <property type="project" value="InterPro"/>
</dbReference>
<keyword evidence="3" id="KW-0067">ATP-binding</keyword>
<organism evidence="5 6">
    <name type="scientific">Actinomyces graevenitzii C83</name>
    <dbReference type="NCBI Taxonomy" id="435830"/>
    <lineage>
        <taxon>Bacteria</taxon>
        <taxon>Bacillati</taxon>
        <taxon>Actinomycetota</taxon>
        <taxon>Actinomycetes</taxon>
        <taxon>Actinomycetales</taxon>
        <taxon>Actinomycetaceae</taxon>
        <taxon>Actinomyces</taxon>
    </lineage>
</organism>
<name>G9PFZ1_9ACTO</name>
<dbReference type="EMBL" id="ACRN01000008">
    <property type="protein sequence ID" value="EHM88033.1"/>
    <property type="molecule type" value="Genomic_DNA"/>
</dbReference>
<keyword evidence="2" id="KW-0547">Nucleotide-binding</keyword>
<dbReference type="RefSeq" id="WP_005986408.1">
    <property type="nucleotide sequence ID" value="NZ_JH470338.1"/>
</dbReference>
<dbReference type="SUPFAM" id="SSF52540">
    <property type="entry name" value="P-loop containing nucleoside triphosphate hydrolases"/>
    <property type="match status" value="1"/>
</dbReference>